<dbReference type="Pfam" id="PF08281">
    <property type="entry name" value="Sigma70_r4_2"/>
    <property type="match status" value="1"/>
</dbReference>
<comment type="caution">
    <text evidence="8">The sequence shown here is derived from an EMBL/GenBank/DDBJ whole genome shotgun (WGS) entry which is preliminary data.</text>
</comment>
<reference evidence="7" key="4">
    <citation type="submission" date="2024-05" db="EMBL/GenBank/DDBJ databases">
        <authorList>
            <person name="Sun Q."/>
            <person name="Zhou Y."/>
        </authorList>
    </citation>
    <scope>NUCLEOTIDE SEQUENCE</scope>
    <source>
        <strain evidence="7">CGMCC 1.15287</strain>
    </source>
</reference>
<dbReference type="InterPro" id="IPR036388">
    <property type="entry name" value="WH-like_DNA-bd_sf"/>
</dbReference>
<dbReference type="InterPro" id="IPR013325">
    <property type="entry name" value="RNA_pol_sigma_r2"/>
</dbReference>
<dbReference type="AlphaFoldDB" id="A0A7W6P520"/>
<dbReference type="GO" id="GO:0006352">
    <property type="term" value="P:DNA-templated transcription initiation"/>
    <property type="evidence" value="ECO:0007669"/>
    <property type="project" value="InterPro"/>
</dbReference>
<dbReference type="Gene3D" id="1.10.10.10">
    <property type="entry name" value="Winged helix-like DNA-binding domain superfamily/Winged helix DNA-binding domain"/>
    <property type="match status" value="1"/>
</dbReference>
<evidence type="ECO:0000259" key="5">
    <source>
        <dbReference type="Pfam" id="PF04542"/>
    </source>
</evidence>
<gene>
    <name evidence="7" type="ORF">GCM10007422_10630</name>
    <name evidence="8" type="ORF">GGQ60_001568</name>
</gene>
<dbReference type="InterPro" id="IPR007627">
    <property type="entry name" value="RNA_pol_sigma70_r2"/>
</dbReference>
<evidence type="ECO:0000313" key="8">
    <source>
        <dbReference type="EMBL" id="MBB4107587.1"/>
    </source>
</evidence>
<dbReference type="SUPFAM" id="SSF88659">
    <property type="entry name" value="Sigma3 and sigma4 domains of RNA polymerase sigma factors"/>
    <property type="match status" value="1"/>
</dbReference>
<organism evidence="8 9">
    <name type="scientific">Pedobacter zeae</name>
    <dbReference type="NCBI Taxonomy" id="1737356"/>
    <lineage>
        <taxon>Bacteria</taxon>
        <taxon>Pseudomonadati</taxon>
        <taxon>Bacteroidota</taxon>
        <taxon>Sphingobacteriia</taxon>
        <taxon>Sphingobacteriales</taxon>
        <taxon>Sphingobacteriaceae</taxon>
        <taxon>Pedobacter</taxon>
    </lineage>
</organism>
<keyword evidence="10" id="KW-1185">Reference proteome</keyword>
<protein>
    <submittedName>
        <fullName evidence="8">RNA polymerase sigma-70 factor (ECF subfamily)</fullName>
    </submittedName>
</protein>
<dbReference type="InterPro" id="IPR014284">
    <property type="entry name" value="RNA_pol_sigma-70_dom"/>
</dbReference>
<keyword evidence="4" id="KW-0804">Transcription</keyword>
<proteinExistence type="inferred from homology"/>
<evidence type="ECO:0000256" key="2">
    <source>
        <dbReference type="ARBA" id="ARBA00023015"/>
    </source>
</evidence>
<dbReference type="NCBIfam" id="TIGR02937">
    <property type="entry name" value="sigma70-ECF"/>
    <property type="match status" value="1"/>
</dbReference>
<dbReference type="EMBL" id="BMHZ01000001">
    <property type="protein sequence ID" value="GGG98370.1"/>
    <property type="molecule type" value="Genomic_DNA"/>
</dbReference>
<keyword evidence="3" id="KW-0731">Sigma factor</keyword>
<accession>A0A7W6P520</accession>
<evidence type="ECO:0000313" key="9">
    <source>
        <dbReference type="Proteomes" id="UP000532273"/>
    </source>
</evidence>
<keyword evidence="2" id="KW-0805">Transcription regulation</keyword>
<evidence type="ECO:0000313" key="10">
    <source>
        <dbReference type="Proteomes" id="UP000642938"/>
    </source>
</evidence>
<evidence type="ECO:0000313" key="7">
    <source>
        <dbReference type="EMBL" id="GGG98370.1"/>
    </source>
</evidence>
<dbReference type="GO" id="GO:0003677">
    <property type="term" value="F:DNA binding"/>
    <property type="evidence" value="ECO:0007669"/>
    <property type="project" value="InterPro"/>
</dbReference>
<dbReference type="Proteomes" id="UP000642938">
    <property type="component" value="Unassembled WGS sequence"/>
</dbReference>
<dbReference type="EMBL" id="JACIEF010000002">
    <property type="protein sequence ID" value="MBB4107587.1"/>
    <property type="molecule type" value="Genomic_DNA"/>
</dbReference>
<reference evidence="8 9" key="3">
    <citation type="submission" date="2020-08" db="EMBL/GenBank/DDBJ databases">
        <title>Genomic Encyclopedia of Type Strains, Phase IV (KMG-IV): sequencing the most valuable type-strain genomes for metagenomic binning, comparative biology and taxonomic classification.</title>
        <authorList>
            <person name="Goeker M."/>
        </authorList>
    </citation>
    <scope>NUCLEOTIDE SEQUENCE [LARGE SCALE GENOMIC DNA]</scope>
    <source>
        <strain evidence="8 9">DSM 100774</strain>
    </source>
</reference>
<evidence type="ECO:0000256" key="1">
    <source>
        <dbReference type="ARBA" id="ARBA00010641"/>
    </source>
</evidence>
<dbReference type="CDD" id="cd06171">
    <property type="entry name" value="Sigma70_r4"/>
    <property type="match status" value="1"/>
</dbReference>
<evidence type="ECO:0000256" key="3">
    <source>
        <dbReference type="ARBA" id="ARBA00023082"/>
    </source>
</evidence>
<feature type="domain" description="RNA polymerase sigma-70 region 2" evidence="5">
    <location>
        <begin position="28"/>
        <end position="87"/>
    </location>
</feature>
<sequence>MMTEKLIALWEGTLEGSEHDYAELHANLYPKLFVFASRILNDDELVDDLLQDLFIKFWETRQKIGKIKYVEAYFYRSARSIVLNHIRLVKHREAKLTLIPEPESVFSAEDIMVSKESDSLIKQQLVLVLNSLPAKQREILTMRFYDDLSYPQIAKILKIRYQSVINHVYRAIQKLREVSELSTFYAA</sequence>
<dbReference type="InterPro" id="IPR013249">
    <property type="entry name" value="RNA_pol_sigma70_r4_t2"/>
</dbReference>
<evidence type="ECO:0000259" key="6">
    <source>
        <dbReference type="Pfam" id="PF08281"/>
    </source>
</evidence>
<dbReference type="InterPro" id="IPR013324">
    <property type="entry name" value="RNA_pol_sigma_r3/r4-like"/>
</dbReference>
<feature type="domain" description="RNA polymerase sigma factor 70 region 4 type 2" evidence="6">
    <location>
        <begin position="123"/>
        <end position="175"/>
    </location>
</feature>
<dbReference type="PANTHER" id="PTHR43133:SF46">
    <property type="entry name" value="RNA POLYMERASE SIGMA-70 FACTOR ECF SUBFAMILY"/>
    <property type="match status" value="1"/>
</dbReference>
<dbReference type="Proteomes" id="UP000532273">
    <property type="component" value="Unassembled WGS sequence"/>
</dbReference>
<reference evidence="7" key="1">
    <citation type="journal article" date="2014" name="Int. J. Syst. Evol. Microbiol.">
        <title>Complete genome of a new Firmicutes species belonging to the dominant human colonic microbiota ('Ruminococcus bicirculans') reveals two chromosomes and a selective capacity to utilize plant glucans.</title>
        <authorList>
            <consortium name="NISC Comparative Sequencing Program"/>
            <person name="Wegmann U."/>
            <person name="Louis P."/>
            <person name="Goesmann A."/>
            <person name="Henrissat B."/>
            <person name="Duncan S.H."/>
            <person name="Flint H.J."/>
        </authorList>
    </citation>
    <scope>NUCLEOTIDE SEQUENCE</scope>
    <source>
        <strain evidence="7">CGMCC 1.15287</strain>
    </source>
</reference>
<dbReference type="PANTHER" id="PTHR43133">
    <property type="entry name" value="RNA POLYMERASE ECF-TYPE SIGMA FACTO"/>
    <property type="match status" value="1"/>
</dbReference>
<dbReference type="InterPro" id="IPR039425">
    <property type="entry name" value="RNA_pol_sigma-70-like"/>
</dbReference>
<dbReference type="RefSeq" id="WP_183761834.1">
    <property type="nucleotide sequence ID" value="NZ_BMHZ01000001.1"/>
</dbReference>
<dbReference type="SUPFAM" id="SSF88946">
    <property type="entry name" value="Sigma2 domain of RNA polymerase sigma factors"/>
    <property type="match status" value="1"/>
</dbReference>
<comment type="similarity">
    <text evidence="1">Belongs to the sigma-70 factor family. ECF subfamily.</text>
</comment>
<reference evidence="10" key="2">
    <citation type="journal article" date="2019" name="Int. J. Syst. Evol. Microbiol.">
        <title>The Global Catalogue of Microorganisms (GCM) 10K type strain sequencing project: providing services to taxonomists for standard genome sequencing and annotation.</title>
        <authorList>
            <consortium name="The Broad Institute Genomics Platform"/>
            <consortium name="The Broad Institute Genome Sequencing Center for Infectious Disease"/>
            <person name="Wu L."/>
            <person name="Ma J."/>
        </authorList>
    </citation>
    <scope>NUCLEOTIDE SEQUENCE [LARGE SCALE GENOMIC DNA]</scope>
    <source>
        <strain evidence="10">CGMCC 1.15287</strain>
    </source>
</reference>
<dbReference type="Gene3D" id="1.10.1740.10">
    <property type="match status" value="1"/>
</dbReference>
<dbReference type="Pfam" id="PF04542">
    <property type="entry name" value="Sigma70_r2"/>
    <property type="match status" value="1"/>
</dbReference>
<evidence type="ECO:0000256" key="4">
    <source>
        <dbReference type="ARBA" id="ARBA00023163"/>
    </source>
</evidence>
<name>A0A7W6P520_9SPHI</name>
<dbReference type="GO" id="GO:0016987">
    <property type="term" value="F:sigma factor activity"/>
    <property type="evidence" value="ECO:0007669"/>
    <property type="project" value="UniProtKB-KW"/>
</dbReference>